<feature type="compositionally biased region" description="Acidic residues" evidence="2">
    <location>
        <begin position="546"/>
        <end position="574"/>
    </location>
</feature>
<gene>
    <name evidence="4" type="ORF">A3G52_00725</name>
</gene>
<reference evidence="4 5" key="1">
    <citation type="journal article" date="2016" name="Nat. Commun.">
        <title>Thousands of microbial genomes shed light on interconnected biogeochemical processes in an aquifer system.</title>
        <authorList>
            <person name="Anantharaman K."/>
            <person name="Brown C.T."/>
            <person name="Hug L.A."/>
            <person name="Sharon I."/>
            <person name="Castelle C.J."/>
            <person name="Probst A.J."/>
            <person name="Thomas B.C."/>
            <person name="Singh A."/>
            <person name="Wilkins M.J."/>
            <person name="Karaoz U."/>
            <person name="Brodie E.L."/>
            <person name="Williams K.H."/>
            <person name="Hubbard S.S."/>
            <person name="Banfield J.F."/>
        </authorList>
    </citation>
    <scope>NUCLEOTIDE SEQUENCE [LARGE SCALE GENOMIC DNA]</scope>
</reference>
<dbReference type="Proteomes" id="UP000177269">
    <property type="component" value="Unassembled WGS sequence"/>
</dbReference>
<name>A0A1G2NZU7_9BACT</name>
<protein>
    <recommendedName>
        <fullName evidence="3">Peptidase S74 domain-containing protein</fullName>
    </recommendedName>
</protein>
<feature type="compositionally biased region" description="Acidic residues" evidence="2">
    <location>
        <begin position="482"/>
        <end position="501"/>
    </location>
</feature>
<evidence type="ECO:0000313" key="5">
    <source>
        <dbReference type="Proteomes" id="UP000177269"/>
    </source>
</evidence>
<feature type="domain" description="Peptidase S74" evidence="3">
    <location>
        <begin position="268"/>
        <end position="362"/>
    </location>
</feature>
<feature type="region of interest" description="Disordered" evidence="2">
    <location>
        <begin position="482"/>
        <end position="630"/>
    </location>
</feature>
<evidence type="ECO:0000259" key="3">
    <source>
        <dbReference type="PROSITE" id="PS51688"/>
    </source>
</evidence>
<comment type="caution">
    <text evidence="4">The sequence shown here is derived from an EMBL/GenBank/DDBJ whole genome shotgun (WGS) entry which is preliminary data.</text>
</comment>
<dbReference type="Pfam" id="PF13884">
    <property type="entry name" value="Peptidase_S74"/>
    <property type="match status" value="1"/>
</dbReference>
<organism evidence="4 5">
    <name type="scientific">Candidatus Taylorbacteria bacterium RIFCSPLOWO2_12_FULL_43_20</name>
    <dbReference type="NCBI Taxonomy" id="1802332"/>
    <lineage>
        <taxon>Bacteria</taxon>
        <taxon>Candidatus Tayloriibacteriota</taxon>
    </lineage>
</organism>
<evidence type="ECO:0000256" key="1">
    <source>
        <dbReference type="SAM" id="Coils"/>
    </source>
</evidence>
<dbReference type="InterPro" id="IPR030392">
    <property type="entry name" value="S74_ICA"/>
</dbReference>
<feature type="compositionally biased region" description="Low complexity" evidence="2">
    <location>
        <begin position="592"/>
        <end position="604"/>
    </location>
</feature>
<accession>A0A1G2NZU7</accession>
<dbReference type="PROSITE" id="PS51688">
    <property type="entry name" value="ICA"/>
    <property type="match status" value="1"/>
</dbReference>
<feature type="compositionally biased region" description="Acidic residues" evidence="2">
    <location>
        <begin position="605"/>
        <end position="630"/>
    </location>
</feature>
<dbReference type="EMBL" id="MHSK01000030">
    <property type="protein sequence ID" value="OHA41616.1"/>
    <property type="molecule type" value="Genomic_DNA"/>
</dbReference>
<evidence type="ECO:0000256" key="2">
    <source>
        <dbReference type="SAM" id="MobiDB-lite"/>
    </source>
</evidence>
<keyword evidence="1" id="KW-0175">Coiled coil</keyword>
<feature type="coiled-coil region" evidence="1">
    <location>
        <begin position="341"/>
        <end position="368"/>
    </location>
</feature>
<evidence type="ECO:0000313" key="4">
    <source>
        <dbReference type="EMBL" id="OHA41616.1"/>
    </source>
</evidence>
<dbReference type="AlphaFoldDB" id="A0A1G2NZU7"/>
<sequence length="630" mass="65234">MKDWRLGFTSTAMFFGTLIEGSASTGDAAIMIGRETNSDDVDYIDFAVNNEANRMRIINNGNVGIGTTSPYAKLSVVGEVVAEKFHATSTTATSTFAGGLDVGSGGLTYDFSSGITSIASAEMGNLNFDTDGGVLSWVDMPVVSALAGTVQSYSAQIDGNPLLTVYSESDGSGGIQNPRIGIGTTSPYAKLSVVGETVSEYFTATSTSGISTFGGTVGVATTSPWRTLAITGTVGFDGLTGSTGAGSLCLDSNKQVVYNSASDACLSSTRATKHDIVELSATATSSLSTVLALQPVSFIYNEGDGRTRLGFIAEDTASVDPRLATYNVEGVISGIDDRAILSVAVKSIQELDKKLSDLEQKVNGMSSGGENISSVDASGSVDGGTATTTLYASITVEEKGLFDKLFAYLETLGVKITEGLATFKKIATENLRIGSKEKPSGIVMYDEDGEAYCLRLLKGGTASTTPVNSEGECLEQSFEVGSEDMDGADNTDDGADTEGDGGDASQGEDVVVDPDDASGSESATSTPDLVEENEDETATTTPSDTIADDAVDDETSSPEEPSEASPEESPEVSPEESPAGVEENVEEDATVEEPPASPSQSPSESPEESPEITEESPEESPEAESDQSVQ</sequence>
<proteinExistence type="predicted"/>